<dbReference type="Proteomes" id="UP000784294">
    <property type="component" value="Unassembled WGS sequence"/>
</dbReference>
<accession>A0A3S4ZPZ1</accession>
<gene>
    <name evidence="1" type="ORF">PXEA_LOCUS10353</name>
</gene>
<protein>
    <submittedName>
        <fullName evidence="1">Uncharacterized protein</fullName>
    </submittedName>
</protein>
<name>A0A3S4ZPZ1_9PLAT</name>
<dbReference type="AlphaFoldDB" id="A0A3S4ZPZ1"/>
<dbReference type="EMBL" id="CAAALY010030361">
    <property type="protein sequence ID" value="VEL16913.1"/>
    <property type="molecule type" value="Genomic_DNA"/>
</dbReference>
<organism evidence="1 2">
    <name type="scientific">Protopolystoma xenopodis</name>
    <dbReference type="NCBI Taxonomy" id="117903"/>
    <lineage>
        <taxon>Eukaryota</taxon>
        <taxon>Metazoa</taxon>
        <taxon>Spiralia</taxon>
        <taxon>Lophotrochozoa</taxon>
        <taxon>Platyhelminthes</taxon>
        <taxon>Monogenea</taxon>
        <taxon>Polyopisthocotylea</taxon>
        <taxon>Polystomatidea</taxon>
        <taxon>Polystomatidae</taxon>
        <taxon>Protopolystoma</taxon>
    </lineage>
</organism>
<reference evidence="1" key="1">
    <citation type="submission" date="2018-11" db="EMBL/GenBank/DDBJ databases">
        <authorList>
            <consortium name="Pathogen Informatics"/>
        </authorList>
    </citation>
    <scope>NUCLEOTIDE SEQUENCE</scope>
</reference>
<sequence length="68" mass="7598">MVVAPVETMFIEDEKWGGRFFQFLSNTHILAGSVRHLTLSVWFSTSADGAQLKRPFKDTGVSGRRIGL</sequence>
<proteinExistence type="predicted"/>
<comment type="caution">
    <text evidence="1">The sequence shown here is derived from an EMBL/GenBank/DDBJ whole genome shotgun (WGS) entry which is preliminary data.</text>
</comment>
<evidence type="ECO:0000313" key="2">
    <source>
        <dbReference type="Proteomes" id="UP000784294"/>
    </source>
</evidence>
<keyword evidence="2" id="KW-1185">Reference proteome</keyword>
<evidence type="ECO:0000313" key="1">
    <source>
        <dbReference type="EMBL" id="VEL16913.1"/>
    </source>
</evidence>